<feature type="region of interest" description="Disordered" evidence="1">
    <location>
        <begin position="367"/>
        <end position="388"/>
    </location>
</feature>
<name>A0A7R9EZL7_9NEOP</name>
<accession>A0A7R9EZL7</accession>
<sequence length="388" mass="43948">MLILESWNKRVDHCEKLIKVNWDREMKMDANDRHPPLITNLGDNDDEDESNSGDDAEEVLATPLDKSKGDRDIGANGRPVAAREVLMVVQMATGSQETVVTKSRKRKRNSSKRDATKLKRNSGTAYINVKGTKFEEKRFINIDCGCSKKCIELISEEQRRNRFDSFHKMADFVAKCIFMWTQTYTKYQSNKGGLSMDLWVMLGKKYIPLLYLVNNGLTLRTTIPISKVSIPGNRLQFNMELRVYPVCGPWTAEQTTAYNTRDSAQPITAKQTSTIALGRDDKNKIVCFVIDIAASIDADGEGDVLRKDSISRDLWWLPFEPRWAWAVFMSVCAFMLGCAFVVSLNCWDGGWDLNACRLSRGRNIHGDKNRGQAPQKVENHCPKGSIDC</sequence>
<dbReference type="EMBL" id="OD566586">
    <property type="protein sequence ID" value="CAD7444315.1"/>
    <property type="molecule type" value="Genomic_DNA"/>
</dbReference>
<keyword evidence="2" id="KW-0472">Membrane</keyword>
<gene>
    <name evidence="3" type="ORF">TBIB3V08_LOCUS6695</name>
</gene>
<keyword evidence="2" id="KW-0812">Transmembrane</keyword>
<evidence type="ECO:0000313" key="3">
    <source>
        <dbReference type="EMBL" id="CAD7444315.1"/>
    </source>
</evidence>
<keyword evidence="2" id="KW-1133">Transmembrane helix</keyword>
<feature type="region of interest" description="Disordered" evidence="1">
    <location>
        <begin position="30"/>
        <end position="76"/>
    </location>
</feature>
<protein>
    <recommendedName>
        <fullName evidence="4">Transmembrane protein</fullName>
    </recommendedName>
</protein>
<evidence type="ECO:0008006" key="4">
    <source>
        <dbReference type="Google" id="ProtNLM"/>
    </source>
</evidence>
<evidence type="ECO:0000256" key="1">
    <source>
        <dbReference type="SAM" id="MobiDB-lite"/>
    </source>
</evidence>
<dbReference type="AlphaFoldDB" id="A0A7R9EZL7"/>
<organism evidence="3">
    <name type="scientific">Timema bartmani</name>
    <dbReference type="NCBI Taxonomy" id="61472"/>
    <lineage>
        <taxon>Eukaryota</taxon>
        <taxon>Metazoa</taxon>
        <taxon>Ecdysozoa</taxon>
        <taxon>Arthropoda</taxon>
        <taxon>Hexapoda</taxon>
        <taxon>Insecta</taxon>
        <taxon>Pterygota</taxon>
        <taxon>Neoptera</taxon>
        <taxon>Polyneoptera</taxon>
        <taxon>Phasmatodea</taxon>
        <taxon>Timematodea</taxon>
        <taxon>Timematoidea</taxon>
        <taxon>Timematidae</taxon>
        <taxon>Timema</taxon>
    </lineage>
</organism>
<evidence type="ECO:0000256" key="2">
    <source>
        <dbReference type="SAM" id="Phobius"/>
    </source>
</evidence>
<feature type="region of interest" description="Disordered" evidence="1">
    <location>
        <begin position="96"/>
        <end position="117"/>
    </location>
</feature>
<proteinExistence type="predicted"/>
<reference evidence="3" key="1">
    <citation type="submission" date="2020-11" db="EMBL/GenBank/DDBJ databases">
        <authorList>
            <person name="Tran Van P."/>
        </authorList>
    </citation>
    <scope>NUCLEOTIDE SEQUENCE</scope>
</reference>
<feature type="transmembrane region" description="Helical" evidence="2">
    <location>
        <begin position="323"/>
        <end position="347"/>
    </location>
</feature>
<feature type="compositionally biased region" description="Acidic residues" evidence="1">
    <location>
        <begin position="43"/>
        <end position="58"/>
    </location>
</feature>